<evidence type="ECO:0000256" key="5">
    <source>
        <dbReference type="ARBA" id="ARBA00023268"/>
    </source>
</evidence>
<dbReference type="Pfam" id="PF08335">
    <property type="entry name" value="GlnD_UR_UTase"/>
    <property type="match status" value="1"/>
</dbReference>
<comment type="caution">
    <text evidence="6">Lacks conserved residue(s) required for the propagation of feature annotation.</text>
</comment>
<keyword evidence="2 6" id="KW-0548">Nucleotidyltransferase</keyword>
<dbReference type="GO" id="GO:0006808">
    <property type="term" value="P:regulation of nitrogen utilization"/>
    <property type="evidence" value="ECO:0007669"/>
    <property type="project" value="UniProtKB-UniRule"/>
</dbReference>
<dbReference type="GO" id="GO:0008081">
    <property type="term" value="F:phosphoric diester hydrolase activity"/>
    <property type="evidence" value="ECO:0007669"/>
    <property type="project" value="UniProtKB-UniRule"/>
</dbReference>
<dbReference type="GO" id="GO:0008773">
    <property type="term" value="F:[protein-PII] uridylyltransferase activity"/>
    <property type="evidence" value="ECO:0007669"/>
    <property type="project" value="UniProtKB-UniRule"/>
</dbReference>
<dbReference type="NCBIfam" id="TIGR01693">
    <property type="entry name" value="UTase_glnD"/>
    <property type="match status" value="1"/>
</dbReference>
<keyword evidence="5 6" id="KW-0511">Multifunctional enzyme</keyword>
<comment type="similarity">
    <text evidence="6">Belongs to the GlnD family.</text>
</comment>
<dbReference type="CDD" id="cd04900">
    <property type="entry name" value="ACT_UUR-like_1"/>
    <property type="match status" value="1"/>
</dbReference>
<evidence type="ECO:0000256" key="1">
    <source>
        <dbReference type="ARBA" id="ARBA00022679"/>
    </source>
</evidence>
<comment type="catalytic activity">
    <reaction evidence="6">
        <text>[protein-PII]-uridylyl-L-tyrosine + H2O = [protein-PII]-L-tyrosine + UMP + H(+)</text>
        <dbReference type="Rhea" id="RHEA:48600"/>
        <dbReference type="Rhea" id="RHEA-COMP:12147"/>
        <dbReference type="Rhea" id="RHEA-COMP:12148"/>
        <dbReference type="ChEBI" id="CHEBI:15377"/>
        <dbReference type="ChEBI" id="CHEBI:15378"/>
        <dbReference type="ChEBI" id="CHEBI:46858"/>
        <dbReference type="ChEBI" id="CHEBI:57865"/>
        <dbReference type="ChEBI" id="CHEBI:90602"/>
    </reaction>
</comment>
<feature type="region of interest" description="Uridylyltransferase" evidence="6">
    <location>
        <begin position="1"/>
        <end position="326"/>
    </location>
</feature>
<keyword evidence="4 6" id="KW-0460">Magnesium</keyword>
<dbReference type="PANTHER" id="PTHR47320:SF1">
    <property type="entry name" value="BIFUNCTIONAL URIDYLYLTRANSFERASE_URIDYLYL-REMOVING ENZYME"/>
    <property type="match status" value="1"/>
</dbReference>
<dbReference type="SUPFAM" id="SSF81891">
    <property type="entry name" value="Poly A polymerase C-terminal region-like"/>
    <property type="match status" value="1"/>
</dbReference>
<evidence type="ECO:0000256" key="4">
    <source>
        <dbReference type="ARBA" id="ARBA00022842"/>
    </source>
</evidence>
<evidence type="ECO:0000256" key="6">
    <source>
        <dbReference type="HAMAP-Rule" id="MF_00277"/>
    </source>
</evidence>
<dbReference type="InterPro" id="IPR010043">
    <property type="entry name" value="UTase/UR"/>
</dbReference>
<evidence type="ECO:0000313" key="8">
    <source>
        <dbReference type="EMBL" id="MCL1137906.1"/>
    </source>
</evidence>
<dbReference type="EMBL" id="JAKILB010000002">
    <property type="protein sequence ID" value="MCL1137906.1"/>
    <property type="molecule type" value="Genomic_DNA"/>
</dbReference>
<dbReference type="RefSeq" id="WP_248949017.1">
    <property type="nucleotide sequence ID" value="NZ_JAKILB010000002.1"/>
</dbReference>
<dbReference type="HAMAP" id="MF_00277">
    <property type="entry name" value="PII_uridylyl_transf"/>
    <property type="match status" value="1"/>
</dbReference>
<evidence type="ECO:0000256" key="2">
    <source>
        <dbReference type="ARBA" id="ARBA00022695"/>
    </source>
</evidence>
<dbReference type="EC" id="3.1.4.-" evidence="6"/>
<keyword evidence="3 6" id="KW-0378">Hydrolase</keyword>
<dbReference type="EC" id="2.7.7.59" evidence="6"/>
<dbReference type="PANTHER" id="PTHR47320">
    <property type="entry name" value="BIFUNCTIONAL URIDYLYLTRANSFERASE/URIDYLYL-REMOVING ENZYME"/>
    <property type="match status" value="1"/>
</dbReference>
<keyword evidence="1 6" id="KW-0808">Transferase</keyword>
<comment type="domain">
    <text evidence="6">Has four distinct domains: an N-terminal nucleotidyltransferase (NT) domain responsible for UTase activity, a central HD domain that encodes UR activity, and two C-terminal ACT domains that seem to have a role in glutamine sensing.</text>
</comment>
<reference evidence="8" key="1">
    <citation type="submission" date="2022-01" db="EMBL/GenBank/DDBJ databases">
        <title>Whole genome-based taxonomy of the Shewanellaceae.</title>
        <authorList>
            <person name="Martin-Rodriguez A.J."/>
        </authorList>
    </citation>
    <scope>NUCLEOTIDE SEQUENCE</scope>
    <source>
        <strain evidence="8">KCTC 23973</strain>
    </source>
</reference>
<dbReference type="Gene3D" id="1.20.120.330">
    <property type="entry name" value="Nucleotidyltransferases domain 2"/>
    <property type="match status" value="1"/>
</dbReference>
<comment type="activity regulation">
    <text evidence="6">Uridylyltransferase (UTase) activity is inhibited by glutamine, while glutamine activates uridylyl-removing (UR) activity.</text>
</comment>
<dbReference type="PROSITE" id="PS51671">
    <property type="entry name" value="ACT"/>
    <property type="match status" value="2"/>
</dbReference>
<comment type="caution">
    <text evidence="8">The sequence shown here is derived from an EMBL/GenBank/DDBJ whole genome shotgun (WGS) entry which is preliminary data.</text>
</comment>
<proteinExistence type="inferred from homology"/>
<evidence type="ECO:0000313" key="9">
    <source>
        <dbReference type="Proteomes" id="UP001139293"/>
    </source>
</evidence>
<dbReference type="InterPro" id="IPR002912">
    <property type="entry name" value="ACT_dom"/>
</dbReference>
<comment type="catalytic activity">
    <reaction evidence="6">
        <text>[protein-PII]-L-tyrosine + UTP = [protein-PII]-uridylyl-L-tyrosine + diphosphate</text>
        <dbReference type="Rhea" id="RHEA:13673"/>
        <dbReference type="Rhea" id="RHEA-COMP:12147"/>
        <dbReference type="Rhea" id="RHEA-COMP:12148"/>
        <dbReference type="ChEBI" id="CHEBI:33019"/>
        <dbReference type="ChEBI" id="CHEBI:46398"/>
        <dbReference type="ChEBI" id="CHEBI:46858"/>
        <dbReference type="ChEBI" id="CHEBI:90602"/>
        <dbReference type="EC" id="2.7.7.59"/>
    </reaction>
</comment>
<dbReference type="AlphaFoldDB" id="A0A9X1ZAF3"/>
<sequence>MSNTLELNSLEELKFHIKSFDEKLNAQFLTLPVQSLLKRRAKHIDEMLVSLWKTYQLHKTPMSLNAVGGYGRRALHPRSDIDLAIIIEQELTPQQQEQLSLFLTRLWDFGLDIGQTVRTLPESIDAAATDITIATNLLDIRCLVGAKKHSQVIKEQLYQNELWTSLSFYDAKMEEQDLRHNKAQNTALYLEPNLKNNPGGLRDVHTIMWIAQKHFSLANANALKTIGFLQQDEVYELLEAYDFICRVRWALHCVTQSAQDVLLFEHQAAVAEFMQFGQGDNSQLAIERMMRQLFRAMTRVRELNQIICDSFKLDTLNETERENLQSLDKYFSVCNGLIEVKFTQAFIDKRQVIRMFRLIAENDNIIGIAPQTLRLLRQTRRRLLGELQDYQGCREEFLAILAHPKGLRKSLGLMHRYGVLAAYCSQWHAIEGQMQFDMHNAFTVDEHTFKAIQYIDSFALNKKNSLTYSIYQNLGNRFALVFATLCHHLSGKQAIENSELSAIQAKELADEHLLKGSTTTLIYWLVANQDVLISAIQTQDINDPDVIKHLAKLIGSQGKLNALFLFTIADMMATNESYWNDWQESQLTQLYMAIRETLKQGIENIFEVRTVIRENQTDARAALLASGVDAERLTKFWQSLPNNFFSGNSVEDIVEITAGILKGEPGTTRVLIGQNGDNGFTSIFVYTEDRPKLFVDLFKTLASSKLKVKDAQMMQTKNGQVLEIIKILDHKDEPIDDEPRLEQIVKRIHRAIDQKDKPRKLLPHRALKNFDNPPVVTVLHTTKKNRALLKVNTLDDPMYLEQICNLLSERNLSIHSAKISTLGESTENVFLVSNADQTPFGHDEQLKLVDIIEEEIA</sequence>
<comment type="function">
    <text evidence="6">Modifies, by uridylylation and deuridylylation, the PII regulatory proteins (GlnB and homologs), in response to the nitrogen status of the cell that GlnD senses through the glutamine level. Under low glutamine levels, catalyzes the conversion of the PII proteins and UTP to PII-UMP and PPi, while under higher glutamine levels, GlnD hydrolyzes PII-UMP to PII and UMP (deuridylylation). Thus, controls uridylylation state and activity of the PII proteins, and plays an important role in the regulation of nitrogen metabolism.</text>
</comment>
<accession>A0A9X1ZAF3</accession>
<dbReference type="InterPro" id="IPR045865">
    <property type="entry name" value="ACT-like_dom_sf"/>
</dbReference>
<dbReference type="Proteomes" id="UP001139293">
    <property type="component" value="Unassembled WGS sequence"/>
</dbReference>
<feature type="domain" description="ACT" evidence="7">
    <location>
        <begin position="682"/>
        <end position="763"/>
    </location>
</feature>
<evidence type="ECO:0000259" key="7">
    <source>
        <dbReference type="PROSITE" id="PS51671"/>
    </source>
</evidence>
<gene>
    <name evidence="6 8" type="primary">glnD</name>
    <name evidence="8" type="ORF">L2740_04995</name>
</gene>
<dbReference type="InterPro" id="IPR043519">
    <property type="entry name" value="NT_sf"/>
</dbReference>
<organism evidence="8 9">
    <name type="scientific">Shewanella pneumatophori</name>
    <dbReference type="NCBI Taxonomy" id="314092"/>
    <lineage>
        <taxon>Bacteria</taxon>
        <taxon>Pseudomonadati</taxon>
        <taxon>Pseudomonadota</taxon>
        <taxon>Gammaproteobacteria</taxon>
        <taxon>Alteromonadales</taxon>
        <taxon>Shewanellaceae</taxon>
        <taxon>Shewanella</taxon>
    </lineage>
</organism>
<dbReference type="SUPFAM" id="SSF81301">
    <property type="entry name" value="Nucleotidyltransferase"/>
    <property type="match status" value="1"/>
</dbReference>
<dbReference type="SUPFAM" id="SSF55021">
    <property type="entry name" value="ACT-like"/>
    <property type="match status" value="2"/>
</dbReference>
<comment type="cofactor">
    <cofactor evidence="6">
        <name>Mg(2+)</name>
        <dbReference type="ChEBI" id="CHEBI:18420"/>
    </cofactor>
</comment>
<name>A0A9X1ZAF3_9GAMM</name>
<evidence type="ECO:0000256" key="3">
    <source>
        <dbReference type="ARBA" id="ARBA00022801"/>
    </source>
</evidence>
<protein>
    <recommendedName>
        <fullName evidence="6">Bifunctional uridylyltransferase/uridylyl-removing enzyme</fullName>
        <shortName evidence="6">UTase/UR</shortName>
    </recommendedName>
    <alternativeName>
        <fullName evidence="6">Bifunctional [protein-PII] modification enzyme</fullName>
    </alternativeName>
    <alternativeName>
        <fullName evidence="6">Bifunctional nitrogen sensor protein</fullName>
    </alternativeName>
    <domain>
        <recommendedName>
            <fullName evidence="6">[Protein-PII] uridylyltransferase</fullName>
            <shortName evidence="6">PII uridylyltransferase</shortName>
            <shortName evidence="6">UTase</shortName>
            <ecNumber evidence="6">2.7.7.59</ecNumber>
        </recommendedName>
    </domain>
    <domain>
        <recommendedName>
            <fullName evidence="6">[Protein-PII]-UMP uridylyl-removing enzyme</fullName>
            <shortName evidence="6">UR</shortName>
            <ecNumber evidence="6">3.1.4.-</ecNumber>
        </recommendedName>
    </domain>
</protein>
<dbReference type="SUPFAM" id="SSF81593">
    <property type="entry name" value="Nucleotidyltransferase substrate binding subunit/domain"/>
    <property type="match status" value="1"/>
</dbReference>
<dbReference type="PIRSF" id="PIRSF006288">
    <property type="entry name" value="PII_uridyltransf"/>
    <property type="match status" value="1"/>
</dbReference>
<keyword evidence="9" id="KW-1185">Reference proteome</keyword>
<feature type="domain" description="ACT" evidence="7">
    <location>
        <begin position="788"/>
        <end position="857"/>
    </location>
</feature>
<dbReference type="InterPro" id="IPR013546">
    <property type="entry name" value="PII_UdlTrfase/GS_AdlTrfase"/>
</dbReference>